<keyword evidence="5" id="KW-0597">Phosphoprotein</keyword>
<keyword evidence="8 21" id="KW-0812">Transmembrane</keyword>
<dbReference type="CDD" id="cd14066">
    <property type="entry name" value="STKc_IRAK"/>
    <property type="match status" value="1"/>
</dbReference>
<evidence type="ECO:0000256" key="18">
    <source>
        <dbReference type="ARBA" id="ARBA00047899"/>
    </source>
</evidence>
<keyword evidence="4" id="KW-0723">Serine/threonine-protein kinase</keyword>
<dbReference type="InterPro" id="IPR000719">
    <property type="entry name" value="Prot_kinase_dom"/>
</dbReference>
<dbReference type="Gene3D" id="3.30.200.20">
    <property type="entry name" value="Phosphorylase Kinase, domain 1"/>
    <property type="match status" value="1"/>
</dbReference>
<feature type="domain" description="Protein kinase" evidence="22">
    <location>
        <begin position="807"/>
        <end position="1081"/>
    </location>
</feature>
<dbReference type="SMART" id="SM00369">
    <property type="entry name" value="LRR_TYP"/>
    <property type="match status" value="7"/>
</dbReference>
<dbReference type="Pfam" id="PF00069">
    <property type="entry name" value="Pkinase"/>
    <property type="match status" value="1"/>
</dbReference>
<dbReference type="Pfam" id="PF13855">
    <property type="entry name" value="LRR_8"/>
    <property type="match status" value="2"/>
</dbReference>
<protein>
    <recommendedName>
        <fullName evidence="3">non-specific serine/threonine protein kinase</fullName>
        <ecNumber evidence="3">2.7.11.1</ecNumber>
    </recommendedName>
</protein>
<keyword evidence="14 21" id="KW-1133">Transmembrane helix</keyword>
<dbReference type="FunFam" id="1.10.510.10:FF:000309">
    <property type="entry name" value="Leucine-rich repeat receptor-like protein kinase"/>
    <property type="match status" value="1"/>
</dbReference>
<dbReference type="InterPro" id="IPR001611">
    <property type="entry name" value="Leu-rich_rpt"/>
</dbReference>
<dbReference type="InterPro" id="IPR050647">
    <property type="entry name" value="Plant_LRR-RLKs"/>
</dbReference>
<evidence type="ECO:0000256" key="17">
    <source>
        <dbReference type="ARBA" id="ARBA00023180"/>
    </source>
</evidence>
<keyword evidence="16" id="KW-0675">Receptor</keyword>
<dbReference type="FunFam" id="3.80.10.10:FF:000041">
    <property type="entry name" value="LRR receptor-like serine/threonine-protein kinase ERECTA"/>
    <property type="match status" value="1"/>
</dbReference>
<feature type="transmembrane region" description="Helical" evidence="21">
    <location>
        <begin position="731"/>
        <end position="754"/>
    </location>
</feature>
<dbReference type="Gene3D" id="1.10.510.10">
    <property type="entry name" value="Transferase(Phosphotransferase) domain 1"/>
    <property type="match status" value="1"/>
</dbReference>
<keyword evidence="9" id="KW-0732">Signal</keyword>
<dbReference type="PROSITE" id="PS50011">
    <property type="entry name" value="PROTEIN_KINASE_DOM"/>
    <property type="match status" value="1"/>
</dbReference>
<dbReference type="GO" id="GO:0005524">
    <property type="term" value="F:ATP binding"/>
    <property type="evidence" value="ECO:0007669"/>
    <property type="project" value="UniProtKB-UniRule"/>
</dbReference>
<evidence type="ECO:0000256" key="4">
    <source>
        <dbReference type="ARBA" id="ARBA00022527"/>
    </source>
</evidence>
<accession>S8C5U9</accession>
<evidence type="ECO:0000256" key="6">
    <source>
        <dbReference type="ARBA" id="ARBA00022614"/>
    </source>
</evidence>
<evidence type="ECO:0000256" key="1">
    <source>
        <dbReference type="ARBA" id="ARBA00004479"/>
    </source>
</evidence>
<dbReference type="SUPFAM" id="SSF52058">
    <property type="entry name" value="L domain-like"/>
    <property type="match status" value="1"/>
</dbReference>
<keyword evidence="11 20" id="KW-0547">Nucleotide-binding</keyword>
<reference evidence="23 24" key="1">
    <citation type="journal article" date="2013" name="BMC Genomics">
        <title>The miniature genome of a carnivorous plant Genlisea aurea contains a low number of genes and short non-coding sequences.</title>
        <authorList>
            <person name="Leushkin E.V."/>
            <person name="Sutormin R.A."/>
            <person name="Nabieva E.R."/>
            <person name="Penin A.A."/>
            <person name="Kondrashov A.S."/>
            <person name="Logacheva M.D."/>
        </authorList>
    </citation>
    <scope>NUCLEOTIDE SEQUENCE [LARGE SCALE GENOMIC DNA]</scope>
</reference>
<keyword evidence="12" id="KW-0418">Kinase</keyword>
<name>S8C5U9_9LAMI</name>
<evidence type="ECO:0000313" key="24">
    <source>
        <dbReference type="Proteomes" id="UP000015453"/>
    </source>
</evidence>
<dbReference type="FunFam" id="3.30.200.20:FF:000309">
    <property type="entry name" value="Leucine-rich repeat receptor protein kinase MSP1"/>
    <property type="match status" value="1"/>
</dbReference>
<keyword evidence="24" id="KW-1185">Reference proteome</keyword>
<dbReference type="GO" id="GO:0033612">
    <property type="term" value="F:receptor serine/threonine kinase binding"/>
    <property type="evidence" value="ECO:0007669"/>
    <property type="project" value="TreeGrafter"/>
</dbReference>
<evidence type="ECO:0000259" key="22">
    <source>
        <dbReference type="PROSITE" id="PS50011"/>
    </source>
</evidence>
<keyword evidence="7" id="KW-0808">Transferase</keyword>
<sequence length="1084" mass="118459">MGEGDRRRLLRLFVSIFFLISGELFSQFVAGDSLATDEEVLLQLKSFLQERNPVAVNQGSYAGWDSTAGASSPCNWPGISCDSVANRVVGIDLSDSGINGDVFSNFSALTELSYLDLSRNTIGGVLPPDLSRCRKLKTLKLCHNIISGEVNLTGLNNLEVVDLSLNRFQSDIRTAIPLDYCSLVAANFSTNNFSGDVGGIFQTCVNLTYLDLSTNILVGNLWPGFQRIQELSLSENRFSGEVPPWIFNQSCSLRSLDLSENHFTGEFPSEISNCKNLELLSLWGNGFTGQIPHALGSLPVIRSLYLGNNNFSRTIPESFTGLTTLMFLDLSRNNFGGDLQEIFGRLTQVGYLLLHNNSYTGGIYSSGVLDSPNLIRLDLSYNMFSGPLPANMSRMGSLKFLILAHNQFSGGIPEEYGDLNGLQALDLSFNGLEGSIPRSLGNLTSLLWLMLAGNSLTGEIPRELGNCSSLLWLNLADNRLSGGFPTELSRIGGDPTPTFMANMESSLLPAGSSGECLTMMRWIPADYPPFSFVYKLLTRKSCQGLWDRILRGYGLFSVCSPGSSIQTVQISGYIQLSGNRLSGELPAAIGNMRNFSMIHLGYNLFEGNLPSGIGNLILGDLNVSNNMFGGEIPSEIGNLKCLQNLDLSSNNFSGVLPSNLNHLSNLNMFNISHNPYISGVVPASGQLATFQESSFLGDPLLQLSFLGNSSHTSRIPMSNDPPSRSRRRINLFPLVSLGVIVGFFSFGLMFYCLVAKSPAEQQRYLLEESGSSSGASSPLSPHKVKVICLDKTTVITHSDILKVTKNFSDDRIIGKGGSGTVYRGVLPDGRQIAVKRLSTDGMEGERAFRAEMEVLSRYRPHPNLVSLYGWFIDGSEKLLVYEFMEGGCLEDLISDRNRIDWRRRLQIAVDVAQALVFLHHECSPSILHRDVKASNVLLDRNGTARLTDFGLARVMDVAGTHVSTTVAGTVGYVAPEYVQTWQATTKGDVYSYGVVAMELAAARRAVDGGEEECLLEWARRVIGDDGNTPVSESWLGVGEGANEMYELLKIGLRCTAERPNRRPNMMEVLFMLCGISGASRLMIS</sequence>
<dbReference type="InterPro" id="IPR017441">
    <property type="entry name" value="Protein_kinase_ATP_BS"/>
</dbReference>
<dbReference type="Proteomes" id="UP000015453">
    <property type="component" value="Unassembled WGS sequence"/>
</dbReference>
<dbReference type="PANTHER" id="PTHR48056:SF89">
    <property type="entry name" value="OS06G0585982 PROTEIN"/>
    <property type="match status" value="1"/>
</dbReference>
<gene>
    <name evidence="23" type="ORF">M569_12677</name>
</gene>
<dbReference type="Pfam" id="PF08263">
    <property type="entry name" value="LRRNT_2"/>
    <property type="match status" value="1"/>
</dbReference>
<comment type="catalytic activity">
    <reaction evidence="19">
        <text>L-seryl-[protein] + ATP = O-phospho-L-seryl-[protein] + ADP + H(+)</text>
        <dbReference type="Rhea" id="RHEA:17989"/>
        <dbReference type="Rhea" id="RHEA-COMP:9863"/>
        <dbReference type="Rhea" id="RHEA-COMP:11604"/>
        <dbReference type="ChEBI" id="CHEBI:15378"/>
        <dbReference type="ChEBI" id="CHEBI:29999"/>
        <dbReference type="ChEBI" id="CHEBI:30616"/>
        <dbReference type="ChEBI" id="CHEBI:83421"/>
        <dbReference type="ChEBI" id="CHEBI:456216"/>
        <dbReference type="EC" id="2.7.11.1"/>
    </reaction>
</comment>
<dbReference type="EMBL" id="AUSU01006387">
    <property type="protein sequence ID" value="EPS62114.1"/>
    <property type="molecule type" value="Genomic_DNA"/>
</dbReference>
<dbReference type="InterPro" id="IPR011009">
    <property type="entry name" value="Kinase-like_dom_sf"/>
</dbReference>
<dbReference type="InterPro" id="IPR032675">
    <property type="entry name" value="LRR_dom_sf"/>
</dbReference>
<dbReference type="GO" id="GO:0004674">
    <property type="term" value="F:protein serine/threonine kinase activity"/>
    <property type="evidence" value="ECO:0007669"/>
    <property type="project" value="UniProtKB-KW"/>
</dbReference>
<dbReference type="SUPFAM" id="SSF56112">
    <property type="entry name" value="Protein kinase-like (PK-like)"/>
    <property type="match status" value="1"/>
</dbReference>
<evidence type="ECO:0000313" key="23">
    <source>
        <dbReference type="EMBL" id="EPS62114.1"/>
    </source>
</evidence>
<dbReference type="InterPro" id="IPR013210">
    <property type="entry name" value="LRR_N_plant-typ"/>
</dbReference>
<evidence type="ECO:0000256" key="16">
    <source>
        <dbReference type="ARBA" id="ARBA00023170"/>
    </source>
</evidence>
<dbReference type="InterPro" id="IPR008271">
    <property type="entry name" value="Ser/Thr_kinase_AS"/>
</dbReference>
<dbReference type="OrthoDB" id="676979at2759"/>
<evidence type="ECO:0000256" key="13">
    <source>
        <dbReference type="ARBA" id="ARBA00022840"/>
    </source>
</evidence>
<proteinExistence type="inferred from homology"/>
<evidence type="ECO:0000256" key="9">
    <source>
        <dbReference type="ARBA" id="ARBA00022729"/>
    </source>
</evidence>
<dbReference type="EC" id="2.7.11.1" evidence="3"/>
<dbReference type="GO" id="GO:0016020">
    <property type="term" value="C:membrane"/>
    <property type="evidence" value="ECO:0007669"/>
    <property type="project" value="UniProtKB-SubCell"/>
</dbReference>
<feature type="transmembrane region" description="Helical" evidence="21">
    <location>
        <begin position="12"/>
        <end position="30"/>
    </location>
</feature>
<evidence type="ECO:0000256" key="11">
    <source>
        <dbReference type="ARBA" id="ARBA00022741"/>
    </source>
</evidence>
<keyword evidence="17" id="KW-0325">Glycoprotein</keyword>
<dbReference type="PANTHER" id="PTHR48056">
    <property type="entry name" value="LRR RECEPTOR-LIKE SERINE/THREONINE-PROTEIN KINASE-RELATED"/>
    <property type="match status" value="1"/>
</dbReference>
<dbReference type="InterPro" id="IPR003591">
    <property type="entry name" value="Leu-rich_rpt_typical-subtyp"/>
</dbReference>
<evidence type="ECO:0000256" key="19">
    <source>
        <dbReference type="ARBA" id="ARBA00048679"/>
    </source>
</evidence>
<dbReference type="Pfam" id="PF00560">
    <property type="entry name" value="LRR_1"/>
    <property type="match status" value="7"/>
</dbReference>
<evidence type="ECO:0000256" key="12">
    <source>
        <dbReference type="ARBA" id="ARBA00022777"/>
    </source>
</evidence>
<evidence type="ECO:0000256" key="7">
    <source>
        <dbReference type="ARBA" id="ARBA00022679"/>
    </source>
</evidence>
<dbReference type="SUPFAM" id="SSF52047">
    <property type="entry name" value="RNI-like"/>
    <property type="match status" value="1"/>
</dbReference>
<dbReference type="GO" id="GO:0006952">
    <property type="term" value="P:defense response"/>
    <property type="evidence" value="ECO:0007669"/>
    <property type="project" value="UniProtKB-ARBA"/>
</dbReference>
<keyword evidence="15 21" id="KW-0472">Membrane</keyword>
<keyword evidence="13 20" id="KW-0067">ATP-binding</keyword>
<feature type="binding site" evidence="20">
    <location>
        <position position="835"/>
    </location>
    <ligand>
        <name>ATP</name>
        <dbReference type="ChEBI" id="CHEBI:30616"/>
    </ligand>
</feature>
<comment type="caution">
    <text evidence="23">The sequence shown here is derived from an EMBL/GenBank/DDBJ whole genome shotgun (WGS) entry which is preliminary data.</text>
</comment>
<evidence type="ECO:0000256" key="15">
    <source>
        <dbReference type="ARBA" id="ARBA00023136"/>
    </source>
</evidence>
<organism evidence="23 24">
    <name type="scientific">Genlisea aurea</name>
    <dbReference type="NCBI Taxonomy" id="192259"/>
    <lineage>
        <taxon>Eukaryota</taxon>
        <taxon>Viridiplantae</taxon>
        <taxon>Streptophyta</taxon>
        <taxon>Embryophyta</taxon>
        <taxon>Tracheophyta</taxon>
        <taxon>Spermatophyta</taxon>
        <taxon>Magnoliopsida</taxon>
        <taxon>eudicotyledons</taxon>
        <taxon>Gunneridae</taxon>
        <taxon>Pentapetalae</taxon>
        <taxon>asterids</taxon>
        <taxon>lamiids</taxon>
        <taxon>Lamiales</taxon>
        <taxon>Lentibulariaceae</taxon>
        <taxon>Genlisea</taxon>
    </lineage>
</organism>
<evidence type="ECO:0000256" key="21">
    <source>
        <dbReference type="SAM" id="Phobius"/>
    </source>
</evidence>
<keyword evidence="10" id="KW-0677">Repeat</keyword>
<evidence type="ECO:0000256" key="20">
    <source>
        <dbReference type="PROSITE-ProRule" id="PRU10141"/>
    </source>
</evidence>
<evidence type="ECO:0000256" key="8">
    <source>
        <dbReference type="ARBA" id="ARBA00022692"/>
    </source>
</evidence>
<dbReference type="PROSITE" id="PS00108">
    <property type="entry name" value="PROTEIN_KINASE_ST"/>
    <property type="match status" value="1"/>
</dbReference>
<keyword evidence="6" id="KW-0433">Leucine-rich repeat</keyword>
<dbReference type="AlphaFoldDB" id="S8C5U9"/>
<dbReference type="Gene3D" id="3.80.10.10">
    <property type="entry name" value="Ribonuclease Inhibitor"/>
    <property type="match status" value="2"/>
</dbReference>
<comment type="subcellular location">
    <subcellularLocation>
        <location evidence="1">Membrane</location>
        <topology evidence="1">Single-pass type I membrane protein</topology>
    </subcellularLocation>
</comment>
<comment type="catalytic activity">
    <reaction evidence="18">
        <text>L-threonyl-[protein] + ATP = O-phospho-L-threonyl-[protein] + ADP + H(+)</text>
        <dbReference type="Rhea" id="RHEA:46608"/>
        <dbReference type="Rhea" id="RHEA-COMP:11060"/>
        <dbReference type="Rhea" id="RHEA-COMP:11605"/>
        <dbReference type="ChEBI" id="CHEBI:15378"/>
        <dbReference type="ChEBI" id="CHEBI:30013"/>
        <dbReference type="ChEBI" id="CHEBI:30616"/>
        <dbReference type="ChEBI" id="CHEBI:61977"/>
        <dbReference type="ChEBI" id="CHEBI:456216"/>
        <dbReference type="EC" id="2.7.11.1"/>
    </reaction>
</comment>
<evidence type="ECO:0000256" key="3">
    <source>
        <dbReference type="ARBA" id="ARBA00012513"/>
    </source>
</evidence>
<comment type="similarity">
    <text evidence="2">Belongs to the protein kinase superfamily. Ser/Thr protein kinase family.</text>
</comment>
<evidence type="ECO:0000256" key="2">
    <source>
        <dbReference type="ARBA" id="ARBA00008684"/>
    </source>
</evidence>
<dbReference type="FunFam" id="3.80.10.10:FF:000691">
    <property type="entry name" value="Putative LRR receptor-like serine/threonine-protein kinase"/>
    <property type="match status" value="1"/>
</dbReference>
<dbReference type="PROSITE" id="PS00107">
    <property type="entry name" value="PROTEIN_KINASE_ATP"/>
    <property type="match status" value="1"/>
</dbReference>
<dbReference type="SMART" id="SM00220">
    <property type="entry name" value="S_TKc"/>
    <property type="match status" value="1"/>
</dbReference>
<evidence type="ECO:0000256" key="14">
    <source>
        <dbReference type="ARBA" id="ARBA00022989"/>
    </source>
</evidence>
<evidence type="ECO:0000256" key="10">
    <source>
        <dbReference type="ARBA" id="ARBA00022737"/>
    </source>
</evidence>
<evidence type="ECO:0000256" key="5">
    <source>
        <dbReference type="ARBA" id="ARBA00022553"/>
    </source>
</evidence>
<dbReference type="GO" id="GO:0051707">
    <property type="term" value="P:response to other organism"/>
    <property type="evidence" value="ECO:0007669"/>
    <property type="project" value="UniProtKB-ARBA"/>
</dbReference>